<evidence type="ECO:0000256" key="1">
    <source>
        <dbReference type="ARBA" id="ARBA00007074"/>
    </source>
</evidence>
<keyword evidence="2" id="KW-0645">Protease</keyword>
<evidence type="ECO:0000256" key="5">
    <source>
        <dbReference type="ARBA" id="ARBA00022807"/>
    </source>
</evidence>
<reference evidence="10 11" key="1">
    <citation type="submission" date="2013-12" db="EMBL/GenBank/DDBJ databases">
        <authorList>
            <consortium name="DOE Joint Genome Institute"/>
            <person name="Smidt H."/>
            <person name="Huntemann M."/>
            <person name="Han J."/>
            <person name="Chen A."/>
            <person name="Kyrpides N."/>
            <person name="Mavromatis K."/>
            <person name="Markowitz V."/>
            <person name="Palaniappan K."/>
            <person name="Ivanova N."/>
            <person name="Schaumberg A."/>
            <person name="Pati A."/>
            <person name="Liolios K."/>
            <person name="Nordberg H.P."/>
            <person name="Cantor M.N."/>
            <person name="Hua S.X."/>
            <person name="Woyke T."/>
        </authorList>
    </citation>
    <scope>NUCLEOTIDE SEQUENCE [LARGE SCALE GENOMIC DNA]</scope>
    <source>
        <strain evidence="11">DSM 15288</strain>
    </source>
</reference>
<dbReference type="HOGENOM" id="CLU_034085_0_0_9"/>
<dbReference type="PANTHER" id="PTHR47053">
    <property type="entry name" value="MUREIN DD-ENDOPEPTIDASE MEPH-RELATED"/>
    <property type="match status" value="1"/>
</dbReference>
<dbReference type="InterPro" id="IPR038765">
    <property type="entry name" value="Papain-like_cys_pep_sf"/>
</dbReference>
<dbReference type="KEGG" id="dmt:DESME_06810"/>
<dbReference type="eggNOG" id="COG3883">
    <property type="taxonomic scope" value="Bacteria"/>
</dbReference>
<evidence type="ECO:0000256" key="6">
    <source>
        <dbReference type="SAM" id="Coils"/>
    </source>
</evidence>
<evidence type="ECO:0000256" key="3">
    <source>
        <dbReference type="ARBA" id="ARBA00022729"/>
    </source>
</evidence>
<name>W0EBA4_9FIRM</name>
<evidence type="ECO:0000256" key="7">
    <source>
        <dbReference type="SAM" id="MobiDB-lite"/>
    </source>
</evidence>
<keyword evidence="4 10" id="KW-0378">Hydrolase</keyword>
<evidence type="ECO:0000256" key="2">
    <source>
        <dbReference type="ARBA" id="ARBA00022670"/>
    </source>
</evidence>
<dbReference type="EMBL" id="CP007032">
    <property type="protein sequence ID" value="AHF06803.1"/>
    <property type="molecule type" value="Genomic_DNA"/>
</dbReference>
<dbReference type="RefSeq" id="WP_006715518.1">
    <property type="nucleotide sequence ID" value="NZ_CP007032.1"/>
</dbReference>
<protein>
    <submittedName>
        <fullName evidence="10">Hydrolase</fullName>
    </submittedName>
</protein>
<comment type="similarity">
    <text evidence="1">Belongs to the peptidase C40 family.</text>
</comment>
<evidence type="ECO:0000256" key="8">
    <source>
        <dbReference type="SAM" id="SignalP"/>
    </source>
</evidence>
<organism evidence="10 11">
    <name type="scientific">Desulfitobacterium metallireducens DSM 15288</name>
    <dbReference type="NCBI Taxonomy" id="871968"/>
    <lineage>
        <taxon>Bacteria</taxon>
        <taxon>Bacillati</taxon>
        <taxon>Bacillota</taxon>
        <taxon>Clostridia</taxon>
        <taxon>Eubacteriales</taxon>
        <taxon>Desulfitobacteriaceae</taxon>
        <taxon>Desulfitobacterium</taxon>
    </lineage>
</organism>
<keyword evidence="11" id="KW-1185">Reference proteome</keyword>
<dbReference type="eggNOG" id="COG0791">
    <property type="taxonomic scope" value="Bacteria"/>
</dbReference>
<dbReference type="OrthoDB" id="9808890at2"/>
<feature type="chain" id="PRO_5004788568" evidence="8">
    <location>
        <begin position="26"/>
        <end position="388"/>
    </location>
</feature>
<dbReference type="Gene3D" id="3.90.1720.10">
    <property type="entry name" value="endopeptidase domain like (from Nostoc punctiforme)"/>
    <property type="match status" value="1"/>
</dbReference>
<dbReference type="InterPro" id="IPR051202">
    <property type="entry name" value="Peptidase_C40"/>
</dbReference>
<sequence length="388" mass="42451">MKKILTSILCLSLMGTTLQVYPVQASNLQDQLQQYESQYNQLNTQLAGQKQETSSASAQASALQQSIQTLNESISAYQKELNIEQKNLKALENKQKELETERENHVEALGQYIRTSYEEGASSYLQVLFQASSLTDFLTRLEDVSTIINTYSKLQLDLTQINQDLSTQEAQIKEKSGSLQDLLQAKTQSQQTVQVALDKQKTLVAQLSAQEKSTYRARLNAKSNVDRVQQLIAQQELEARLAAQSPISDGGTSSTGSSSGSEPVAVSGGAQSILSYASQFLGTPYVWGGTSPSGFDCSGFTQYVFHHAGINLSRTSQSQYNQGTAVSRSNLQPGDLVFFTTYGSGATHVGIYAGNNTMIDSSNGGVTYENMNNSYWSPRYLGARRIIS</sequence>
<keyword evidence="6" id="KW-0175">Coiled coil</keyword>
<dbReference type="Pfam" id="PF00877">
    <property type="entry name" value="NLPC_P60"/>
    <property type="match status" value="1"/>
</dbReference>
<dbReference type="Gene3D" id="6.10.250.3150">
    <property type="match status" value="1"/>
</dbReference>
<dbReference type="PROSITE" id="PS51935">
    <property type="entry name" value="NLPC_P60"/>
    <property type="match status" value="1"/>
</dbReference>
<accession>W0EBA4</accession>
<keyword evidence="3 8" id="KW-0732">Signal</keyword>
<feature type="compositionally biased region" description="Low complexity" evidence="7">
    <location>
        <begin position="244"/>
        <end position="261"/>
    </location>
</feature>
<dbReference type="STRING" id="871968.DESME_06810"/>
<evidence type="ECO:0000259" key="9">
    <source>
        <dbReference type="PROSITE" id="PS51935"/>
    </source>
</evidence>
<dbReference type="Proteomes" id="UP000010847">
    <property type="component" value="Chromosome"/>
</dbReference>
<keyword evidence="5" id="KW-0788">Thiol protease</keyword>
<evidence type="ECO:0000256" key="4">
    <source>
        <dbReference type="ARBA" id="ARBA00022801"/>
    </source>
</evidence>
<feature type="region of interest" description="Disordered" evidence="7">
    <location>
        <begin position="244"/>
        <end position="264"/>
    </location>
</feature>
<feature type="domain" description="NlpC/P60" evidence="9">
    <location>
        <begin position="267"/>
        <end position="387"/>
    </location>
</feature>
<evidence type="ECO:0000313" key="11">
    <source>
        <dbReference type="Proteomes" id="UP000010847"/>
    </source>
</evidence>
<dbReference type="InterPro" id="IPR057309">
    <property type="entry name" value="PcsB_CC"/>
</dbReference>
<dbReference type="Pfam" id="PF24568">
    <property type="entry name" value="CC_PcsB"/>
    <property type="match status" value="1"/>
</dbReference>
<proteinExistence type="inferred from homology"/>
<gene>
    <name evidence="10" type="ORF">DESME_06810</name>
</gene>
<feature type="coiled-coil region" evidence="6">
    <location>
        <begin position="25"/>
        <end position="111"/>
    </location>
</feature>
<dbReference type="AlphaFoldDB" id="W0EBA4"/>
<evidence type="ECO:0000313" key="10">
    <source>
        <dbReference type="EMBL" id="AHF06803.1"/>
    </source>
</evidence>
<dbReference type="GO" id="GO:0006508">
    <property type="term" value="P:proteolysis"/>
    <property type="evidence" value="ECO:0007669"/>
    <property type="project" value="UniProtKB-KW"/>
</dbReference>
<dbReference type="PANTHER" id="PTHR47053:SF1">
    <property type="entry name" value="MUREIN DD-ENDOPEPTIDASE MEPH-RELATED"/>
    <property type="match status" value="1"/>
</dbReference>
<dbReference type="GO" id="GO:0008234">
    <property type="term" value="F:cysteine-type peptidase activity"/>
    <property type="evidence" value="ECO:0007669"/>
    <property type="project" value="UniProtKB-KW"/>
</dbReference>
<dbReference type="InterPro" id="IPR000064">
    <property type="entry name" value="NLP_P60_dom"/>
</dbReference>
<dbReference type="SUPFAM" id="SSF54001">
    <property type="entry name" value="Cysteine proteinases"/>
    <property type="match status" value="1"/>
</dbReference>
<feature type="signal peptide" evidence="8">
    <location>
        <begin position="1"/>
        <end position="25"/>
    </location>
</feature>